<reference evidence="1" key="1">
    <citation type="journal article" date="2014" name="Mol. Microbiol.">
        <title>Inter-viral conflicts that exploit host CRISPR immune systems of Sulfolobus.</title>
        <authorList>
            <person name="Erdmann S."/>
            <person name="Le Moine Bauer S."/>
            <person name="Garrett R.A."/>
        </authorList>
    </citation>
    <scope>NUCLEOTIDE SEQUENCE [LARGE SCALE GENOMIC DNA]</scope>
</reference>
<dbReference type="EMBL" id="KX467643">
    <property type="protein sequence ID" value="AOS58362.1"/>
    <property type="molecule type" value="Genomic_DNA"/>
</dbReference>
<protein>
    <submittedName>
        <fullName evidence="1">Conserved lipothrixviral protein</fullName>
    </submittedName>
</protein>
<dbReference type="Proteomes" id="UP000223173">
    <property type="component" value="Segment"/>
</dbReference>
<organism evidence="1">
    <name type="scientific">Sulfolobus islandicus filamentous virus 2</name>
    <dbReference type="NCBI Taxonomy" id="1902331"/>
    <lineage>
        <taxon>Viruses</taxon>
        <taxon>Adnaviria</taxon>
        <taxon>Zilligvirae</taxon>
        <taxon>Taleaviricota</taxon>
        <taxon>Tokiviricetes</taxon>
        <taxon>Ligamenvirales</taxon>
        <taxon>Lipothrixviridae</taxon>
        <taxon>Betalipothrixvirus</taxon>
        <taxon>Betalipothrixvirus hveragerdiense</taxon>
        <taxon>Sulfolobus islandicus filamentous virus</taxon>
    </lineage>
</organism>
<accession>A0A1D8BJ68</accession>
<gene>
    <name evidence="1" type="primary">SIFV2_gp07</name>
</gene>
<sequence>MAKHELRIGKYSFSTGDFIEVLAQGRKYRLQIQEIDDYNNIIGTDPNGNPIYIKISKISVIRKMTQQEFTGGESDSTTK</sequence>
<evidence type="ECO:0000313" key="1">
    <source>
        <dbReference type="EMBL" id="AOS58362.1"/>
    </source>
</evidence>
<proteinExistence type="predicted"/>
<name>A0A1D8BJ68_SIFV</name>
<reference evidence="1" key="2">
    <citation type="submission" date="2016-06" db="EMBL/GenBank/DDBJ databases">
        <authorList>
            <person name="Kjaerup R.B."/>
            <person name="Dalgaard T.S."/>
            <person name="Juul-Madsen H.R."/>
        </authorList>
    </citation>
    <scope>NUCLEOTIDE SEQUENCE</scope>
</reference>